<name>A0B5J0_METTP</name>
<dbReference type="InterPro" id="IPR005358">
    <property type="entry name" value="Puta_zinc/iron-chelating_dom"/>
</dbReference>
<accession>A0B5J0</accession>
<gene>
    <name evidence="1" type="ordered locus">Mthe_0165</name>
</gene>
<evidence type="ECO:0008006" key="3">
    <source>
        <dbReference type="Google" id="ProtNLM"/>
    </source>
</evidence>
<dbReference type="HOGENOM" id="CLU_074745_0_0_2"/>
<protein>
    <recommendedName>
        <fullName evidence="3">YkgJ family cysteine cluster protein</fullName>
    </recommendedName>
</protein>
<dbReference type="KEGG" id="mtp:Mthe_0165"/>
<dbReference type="Pfam" id="PF03692">
    <property type="entry name" value="CxxCxxCC"/>
    <property type="match status" value="1"/>
</dbReference>
<evidence type="ECO:0000313" key="1">
    <source>
        <dbReference type="EMBL" id="ABK13964.1"/>
    </source>
</evidence>
<dbReference type="EMBL" id="CP000477">
    <property type="protein sequence ID" value="ABK13964.1"/>
    <property type="molecule type" value="Genomic_DNA"/>
</dbReference>
<dbReference type="STRING" id="349307.Mthe_0165"/>
<dbReference type="OrthoDB" id="36424at2157"/>
<dbReference type="PANTHER" id="PTHR35866:SF2">
    <property type="entry name" value="YKGJ FAMILY CYSTEINE CLUSTER PROTEIN"/>
    <property type="match status" value="1"/>
</dbReference>
<proteinExistence type="predicted"/>
<organism evidence="1 2">
    <name type="scientific">Methanothrix thermoacetophila (strain DSM 6194 / JCM 14653 / NBRC 101360 / PT)</name>
    <name type="common">Methanosaeta thermophila</name>
    <dbReference type="NCBI Taxonomy" id="349307"/>
    <lineage>
        <taxon>Archaea</taxon>
        <taxon>Methanobacteriati</taxon>
        <taxon>Methanobacteriota</taxon>
        <taxon>Stenosarchaea group</taxon>
        <taxon>Methanomicrobia</taxon>
        <taxon>Methanotrichales</taxon>
        <taxon>Methanotrichaceae</taxon>
        <taxon>Methanothrix</taxon>
    </lineage>
</organism>
<dbReference type="AlphaFoldDB" id="A0B5J0"/>
<sequence length="200" mass="22707">MIDLEGARDISVEALAERIKAIGFRCRRCGDCCRGPDAEVLVFPSEVRRIISYTNLTWLEVVEPPKTGVWDVDGDFHTLEWMLRRSENGCAYYDATSGSCRIYPVRPDICRTYPFYLDGDVLRVSECRGLGLEMDYDEALRIAEDLKRRLISEIMEEREARSRFSKFVVADRPEKPTGVCVVHDGEGAHRVPLGISEPDG</sequence>
<keyword evidence="2" id="KW-1185">Reference proteome</keyword>
<reference evidence="1 2" key="1">
    <citation type="submission" date="2006-10" db="EMBL/GenBank/DDBJ databases">
        <title>Complete sequence of Methanosaeta thermophila PT.</title>
        <authorList>
            <consortium name="US DOE Joint Genome Institute"/>
            <person name="Copeland A."/>
            <person name="Lucas S."/>
            <person name="Lapidus A."/>
            <person name="Barry K."/>
            <person name="Detter J.C."/>
            <person name="Glavina del Rio T."/>
            <person name="Hammon N."/>
            <person name="Israni S."/>
            <person name="Pitluck S."/>
            <person name="Chain P."/>
            <person name="Malfatti S."/>
            <person name="Shin M."/>
            <person name="Vergez L."/>
            <person name="Schmutz J."/>
            <person name="Larimer F."/>
            <person name="Land M."/>
            <person name="Hauser L."/>
            <person name="Kyrpides N."/>
            <person name="Kim E."/>
            <person name="Smith K.S."/>
            <person name="Ingram-Smith C."/>
            <person name="Richardson P."/>
        </authorList>
    </citation>
    <scope>NUCLEOTIDE SEQUENCE [LARGE SCALE GENOMIC DNA]</scope>
    <source>
        <strain evidence="2">DSM 6194 / JCM 14653 / NBRC 101360 / PT</strain>
    </source>
</reference>
<dbReference type="RefSeq" id="WP_011695363.1">
    <property type="nucleotide sequence ID" value="NC_008553.1"/>
</dbReference>
<dbReference type="GeneID" id="4462838"/>
<dbReference type="Proteomes" id="UP000000674">
    <property type="component" value="Chromosome"/>
</dbReference>
<dbReference type="PANTHER" id="PTHR35866">
    <property type="entry name" value="PUTATIVE-RELATED"/>
    <property type="match status" value="1"/>
</dbReference>
<evidence type="ECO:0000313" key="2">
    <source>
        <dbReference type="Proteomes" id="UP000000674"/>
    </source>
</evidence>